<dbReference type="Pfam" id="PF01075">
    <property type="entry name" value="Glyco_transf_9"/>
    <property type="match status" value="1"/>
</dbReference>
<dbReference type="Gene3D" id="3.40.50.2000">
    <property type="entry name" value="Glycogen Phosphorylase B"/>
    <property type="match status" value="2"/>
</dbReference>
<protein>
    <submittedName>
        <fullName evidence="3">Glycosyltransferase family 9 protein</fullName>
    </submittedName>
</protein>
<name>A0ABT2CLY9_9ACTN</name>
<dbReference type="EMBL" id="JANUGQ010000022">
    <property type="protein sequence ID" value="MCS0638457.1"/>
    <property type="molecule type" value="Genomic_DNA"/>
</dbReference>
<accession>A0ABT2CLY9</accession>
<proteinExistence type="predicted"/>
<dbReference type="PANTHER" id="PTHR30160:SF1">
    <property type="entry name" value="LIPOPOLYSACCHARIDE 1,2-N-ACETYLGLUCOSAMINETRANSFERASE-RELATED"/>
    <property type="match status" value="1"/>
</dbReference>
<reference evidence="3" key="1">
    <citation type="submission" date="2022-08" db="EMBL/GenBank/DDBJ databases">
        <authorList>
            <person name="Somphong A."/>
            <person name="Phongsopitanun W."/>
        </authorList>
    </citation>
    <scope>NUCLEOTIDE SEQUENCE</scope>
    <source>
        <strain evidence="3">LP05-1</strain>
    </source>
</reference>
<dbReference type="Proteomes" id="UP001431313">
    <property type="component" value="Unassembled WGS sequence"/>
</dbReference>
<organism evidence="3 4">
    <name type="scientific">Streptomyces pyxinae</name>
    <dbReference type="NCBI Taxonomy" id="2970734"/>
    <lineage>
        <taxon>Bacteria</taxon>
        <taxon>Bacillati</taxon>
        <taxon>Actinomycetota</taxon>
        <taxon>Actinomycetes</taxon>
        <taxon>Kitasatosporales</taxon>
        <taxon>Streptomycetaceae</taxon>
        <taxon>Streptomyces</taxon>
    </lineage>
</organism>
<evidence type="ECO:0000256" key="2">
    <source>
        <dbReference type="ARBA" id="ARBA00022679"/>
    </source>
</evidence>
<dbReference type="InterPro" id="IPR051199">
    <property type="entry name" value="LPS_LOS_Heptosyltrfase"/>
</dbReference>
<comment type="caution">
    <text evidence="3">The sequence shown here is derived from an EMBL/GenBank/DDBJ whole genome shotgun (WGS) entry which is preliminary data.</text>
</comment>
<gene>
    <name evidence="3" type="ORF">NX801_22925</name>
</gene>
<keyword evidence="1" id="KW-0328">Glycosyltransferase</keyword>
<evidence type="ECO:0000256" key="1">
    <source>
        <dbReference type="ARBA" id="ARBA00022676"/>
    </source>
</evidence>
<sequence>MRALVARLDSFGDVLLAGPAIRAVAHRADGLTLLCGPRGAPAGRLLPGVDRLLVWEAPWEGFAPPPVDRAGVEALVDRVAALRVDTGLILTSFHQSPLPAALLLRMAGVARLAADSVDAPGSLLDLRHHRTPGAHEAEAAVELAGAAGFPLPPGDDGRLRVRCPAAAPGLTGPEPYVVVHPGASVAARRWSPERSAQAVRLLAGAGHRVVVTGGPGERELTGFVAGRDGIDLGGRTDPERLAAVLAAAGAVVTGNTGPAHLAAAVGTPVVSLFAPVVPAERWGPYGVPHVLLGDQAAPCAGSRARECPVPGHPCLNGVTAEDVLSAVEKLLLDGPAA</sequence>
<dbReference type="InterPro" id="IPR002201">
    <property type="entry name" value="Glyco_trans_9"/>
</dbReference>
<dbReference type="RefSeq" id="WP_258789742.1">
    <property type="nucleotide sequence ID" value="NZ_JANUGQ010000022.1"/>
</dbReference>
<keyword evidence="2" id="KW-0808">Transferase</keyword>
<dbReference type="SUPFAM" id="SSF53756">
    <property type="entry name" value="UDP-Glycosyltransferase/glycogen phosphorylase"/>
    <property type="match status" value="1"/>
</dbReference>
<keyword evidence="4" id="KW-1185">Reference proteome</keyword>
<evidence type="ECO:0000313" key="3">
    <source>
        <dbReference type="EMBL" id="MCS0638457.1"/>
    </source>
</evidence>
<dbReference type="CDD" id="cd03789">
    <property type="entry name" value="GT9_LPS_heptosyltransferase"/>
    <property type="match status" value="1"/>
</dbReference>
<dbReference type="PANTHER" id="PTHR30160">
    <property type="entry name" value="TETRAACYLDISACCHARIDE 4'-KINASE-RELATED"/>
    <property type="match status" value="1"/>
</dbReference>
<evidence type="ECO:0000313" key="4">
    <source>
        <dbReference type="Proteomes" id="UP001431313"/>
    </source>
</evidence>